<reference evidence="1 2" key="1">
    <citation type="submission" date="2019-02" db="EMBL/GenBank/DDBJ databases">
        <title>Kribbella capetownensis sp. nov. and Kribbella speibonae sp. nov., isolated from soil.</title>
        <authorList>
            <person name="Curtis S.M."/>
            <person name="Norton I."/>
            <person name="Everest G.J."/>
            <person name="Meyers P.R."/>
        </authorList>
    </citation>
    <scope>NUCLEOTIDE SEQUENCE [LARGE SCALE GENOMIC DNA]</scope>
    <source>
        <strain evidence="1 2">KCTC 29219</strain>
    </source>
</reference>
<proteinExistence type="predicted"/>
<gene>
    <name evidence="1" type="ORF">E0H45_29190</name>
</gene>
<keyword evidence="2" id="KW-1185">Reference proteome</keyword>
<dbReference type="Proteomes" id="UP000292346">
    <property type="component" value="Unassembled WGS sequence"/>
</dbReference>
<dbReference type="EMBL" id="SJJZ01000003">
    <property type="protein sequence ID" value="TCC06052.1"/>
    <property type="molecule type" value="Genomic_DNA"/>
</dbReference>
<protein>
    <submittedName>
        <fullName evidence="1">Uncharacterized protein</fullName>
    </submittedName>
</protein>
<accession>A0A4R0HBH8</accession>
<dbReference type="RefSeq" id="WP_131343174.1">
    <property type="nucleotide sequence ID" value="NZ_SJJZ01000003.1"/>
</dbReference>
<sequence>MTETVGRELVARLHRVAVEFVLPDGLRVEDAVVLAEDLVAAGFTGSATVEVASLERGAIRSDAEHPIREMLAEYGIRVPVPTDADDEYRLLLTAFGYWNLPLHFFEGPFYVRIPAWEDQGPLDRTLVTLLDRRDHETSPDARLSVEDEMRTAVRALVPAV</sequence>
<evidence type="ECO:0000313" key="1">
    <source>
        <dbReference type="EMBL" id="TCC06052.1"/>
    </source>
</evidence>
<comment type="caution">
    <text evidence="1">The sequence shown here is derived from an EMBL/GenBank/DDBJ whole genome shotgun (WGS) entry which is preliminary data.</text>
</comment>
<dbReference type="OrthoDB" id="3827931at2"/>
<name>A0A4R0HBH8_9ACTN</name>
<dbReference type="AlphaFoldDB" id="A0A4R0HBH8"/>
<organism evidence="1 2">
    <name type="scientific">Kribbella soli</name>
    <dbReference type="NCBI Taxonomy" id="1124743"/>
    <lineage>
        <taxon>Bacteria</taxon>
        <taxon>Bacillati</taxon>
        <taxon>Actinomycetota</taxon>
        <taxon>Actinomycetes</taxon>
        <taxon>Propionibacteriales</taxon>
        <taxon>Kribbellaceae</taxon>
        <taxon>Kribbella</taxon>
    </lineage>
</organism>
<evidence type="ECO:0000313" key="2">
    <source>
        <dbReference type="Proteomes" id="UP000292346"/>
    </source>
</evidence>